<dbReference type="InterPro" id="IPR053939">
    <property type="entry name" value="UTP25_C"/>
</dbReference>
<evidence type="ECO:0000256" key="5">
    <source>
        <dbReference type="ARBA" id="ARBA00022517"/>
    </source>
</evidence>
<dbReference type="AlphaFoldDB" id="A0A376B880"/>
<evidence type="ECO:0000259" key="12">
    <source>
        <dbReference type="Pfam" id="PF22916"/>
    </source>
</evidence>
<sequence>MSSKYGRKELRTIRRSGKRHHDTEYTLTSDNDLNSDTSSKKTKIKHVDNNTDEKEEHIITEAVANQSEESPDKNRPTKVYNALLTLLNTENEEDGDFSDKIKNNNQKQKKQPRIASEHELLEEAIEDGYAIDAEEDNNSSYDEREVESKPIDDDDDDDDETNTDFFNLHFNTYNEHMLTELNSKIQNRLIKNVSIKIPISDKETLLFSKPDTSFIEEENGKETENKEKKTFVPPKRYQSLNPYVIKQKLKIANSTTYFSSNELTDFQKNIVDPIFQYNDLLCQYDTYGQESQYRDLYALHALNHIYKTRDKILKNNSKSQDNPELELLDQGFTRPKVLIVAPTRNTAYEIITNIIRKSGIDQIDKRSKFQDQFYSESSPYNKSKPKSFQQVFKGNSNDFFILGLKFTRKAIKLYANFYQSDIIVTSPLGLFLLLQSESTNSAEKEDDKQQGKGKNGSKYKTRRGKKNSDDFLSSIELLIVDQLHVLELQNFDHLYSLMMKNTNNIPKEQHENMDFSRIRMWYIDDLAKLFRQTLIFTKYITPNANLLINRACNNIWGKFKTYKKIDADECALSHVGFKIRQIFQRFDFNSSKLIKDNDTIDEPDYRFKYFTNVIIPKLIVKSTGYEDGILIYIPDYSDYIRLRNYIKENVPLLFDHIDEYASQSHLSKARNRFRRGKVKVLLYTERLHYYRRYELNGVKSVIFYKPPTDPEFYSEVVRFIGTSIFQEVCDANISNVRCIYSKFDGLSLSRIVGSQRAAVLTHGMNEIYEFR</sequence>
<comment type="function">
    <text evidence="1 9">DEAD-box RNA helicase-like protein required for pre-18S rRNA processing, specifically at sites A0, A1, and A2.</text>
</comment>
<comment type="subunit">
    <text evidence="9">Component of the ribosomal small subunit (SSU) processome composed of at least 40 protein subunits and snoRNA U3.</text>
</comment>
<organism evidence="13 14">
    <name type="scientific">Saccharomycodes ludwigii</name>
    <dbReference type="NCBI Taxonomy" id="36035"/>
    <lineage>
        <taxon>Eukaryota</taxon>
        <taxon>Fungi</taxon>
        <taxon>Dikarya</taxon>
        <taxon>Ascomycota</taxon>
        <taxon>Saccharomycotina</taxon>
        <taxon>Saccharomycetes</taxon>
        <taxon>Saccharomycodales</taxon>
        <taxon>Saccharomycodaceae</taxon>
        <taxon>Saccharomycodes</taxon>
    </lineage>
</organism>
<keyword evidence="5 9" id="KW-0690">Ribosome biogenesis</keyword>
<dbReference type="InterPro" id="IPR027417">
    <property type="entry name" value="P-loop_NTPase"/>
</dbReference>
<evidence type="ECO:0000313" key="14">
    <source>
        <dbReference type="Proteomes" id="UP000262825"/>
    </source>
</evidence>
<keyword evidence="7 9" id="KW-0539">Nucleus</keyword>
<keyword evidence="6 9" id="KW-0698">rRNA processing</keyword>
<dbReference type="Pfam" id="PF22916">
    <property type="entry name" value="UTP25_NTPase-like"/>
    <property type="match status" value="1"/>
</dbReference>
<evidence type="ECO:0000256" key="1">
    <source>
        <dbReference type="ARBA" id="ARBA00002883"/>
    </source>
</evidence>
<dbReference type="GO" id="GO:0019843">
    <property type="term" value="F:rRNA binding"/>
    <property type="evidence" value="ECO:0007669"/>
    <property type="project" value="TreeGrafter"/>
</dbReference>
<feature type="region of interest" description="Disordered" evidence="10">
    <location>
        <begin position="1"/>
        <end position="56"/>
    </location>
</feature>
<dbReference type="InterPro" id="IPR053940">
    <property type="entry name" value="UTP25_NTPase-like"/>
</dbReference>
<evidence type="ECO:0000256" key="6">
    <source>
        <dbReference type="ARBA" id="ARBA00022552"/>
    </source>
</evidence>
<feature type="domain" description="UTP25 C-terminal" evidence="11">
    <location>
        <begin position="572"/>
        <end position="770"/>
    </location>
</feature>
<evidence type="ECO:0000256" key="9">
    <source>
        <dbReference type="RuleBase" id="RU365070"/>
    </source>
</evidence>
<feature type="compositionally biased region" description="Basic and acidic residues" evidence="10">
    <location>
        <begin position="1"/>
        <end position="12"/>
    </location>
</feature>
<feature type="region of interest" description="Disordered" evidence="10">
    <location>
        <begin position="129"/>
        <end position="163"/>
    </location>
</feature>
<feature type="region of interest" description="Disordered" evidence="10">
    <location>
        <begin position="442"/>
        <end position="466"/>
    </location>
</feature>
<accession>A0A376B880</accession>
<dbReference type="VEuPathDB" id="FungiDB:SCODWIG_02623"/>
<protein>
    <recommendedName>
        <fullName evidence="4 9">U3 small nucleolar RNA-associated protein 25</fullName>
        <shortName evidence="9">U3 snoRNA-associated protein 25</shortName>
    </recommendedName>
</protein>
<dbReference type="Proteomes" id="UP000262825">
    <property type="component" value="Unassembled WGS sequence"/>
</dbReference>
<dbReference type="InterPro" id="IPR010678">
    <property type="entry name" value="UTP25"/>
</dbReference>
<feature type="compositionally biased region" description="Acidic residues" evidence="10">
    <location>
        <begin position="152"/>
        <end position="162"/>
    </location>
</feature>
<dbReference type="OrthoDB" id="10264378at2759"/>
<comment type="similarity">
    <text evidence="3 9">Belongs to the UTP25 family.</text>
</comment>
<evidence type="ECO:0000256" key="8">
    <source>
        <dbReference type="ARBA" id="ARBA00023274"/>
    </source>
</evidence>
<name>A0A376B880_9ASCO</name>
<evidence type="ECO:0000313" key="13">
    <source>
        <dbReference type="EMBL" id="SSD60862.1"/>
    </source>
</evidence>
<comment type="subcellular location">
    <subcellularLocation>
        <location evidence="2 9">Nucleus</location>
        <location evidence="2 9">Nucleolus</location>
    </subcellularLocation>
</comment>
<dbReference type="GO" id="GO:0034511">
    <property type="term" value="F:U3 snoRNA binding"/>
    <property type="evidence" value="ECO:0007669"/>
    <property type="project" value="InterPro"/>
</dbReference>
<evidence type="ECO:0000256" key="4">
    <source>
        <dbReference type="ARBA" id="ARBA00015422"/>
    </source>
</evidence>
<dbReference type="GO" id="GO:0000462">
    <property type="term" value="P:maturation of SSU-rRNA from tricistronic rRNA transcript (SSU-rRNA, 5.8S rRNA, LSU-rRNA)"/>
    <property type="evidence" value="ECO:0007669"/>
    <property type="project" value="TreeGrafter"/>
</dbReference>
<proteinExistence type="inferred from homology"/>
<keyword evidence="14" id="KW-1185">Reference proteome</keyword>
<gene>
    <name evidence="13" type="ORF">SCODWIG_02623</name>
</gene>
<dbReference type="GO" id="GO:0032040">
    <property type="term" value="C:small-subunit processome"/>
    <property type="evidence" value="ECO:0007669"/>
    <property type="project" value="TreeGrafter"/>
</dbReference>
<evidence type="ECO:0000256" key="7">
    <source>
        <dbReference type="ARBA" id="ARBA00023242"/>
    </source>
</evidence>
<evidence type="ECO:0000259" key="11">
    <source>
        <dbReference type="Pfam" id="PF06862"/>
    </source>
</evidence>
<evidence type="ECO:0000256" key="3">
    <source>
        <dbReference type="ARBA" id="ARBA00009223"/>
    </source>
</evidence>
<dbReference type="EMBL" id="UFAJ01000478">
    <property type="protein sequence ID" value="SSD60862.1"/>
    <property type="molecule type" value="Genomic_DNA"/>
</dbReference>
<dbReference type="PANTHER" id="PTHR12933:SF0">
    <property type="entry name" value="U3 SMALL NUCLEOLAR RNA-ASSOCIATED PROTEIN 25 HOMOLOG"/>
    <property type="match status" value="1"/>
</dbReference>
<dbReference type="Gene3D" id="3.40.50.300">
    <property type="entry name" value="P-loop containing nucleotide triphosphate hydrolases"/>
    <property type="match status" value="1"/>
</dbReference>
<dbReference type="PANTHER" id="PTHR12933">
    <property type="entry name" value="ORF PROTEIN-RELATED"/>
    <property type="match status" value="1"/>
</dbReference>
<feature type="region of interest" description="Disordered" evidence="10">
    <location>
        <begin position="91"/>
        <end position="115"/>
    </location>
</feature>
<feature type="compositionally biased region" description="Basic and acidic residues" evidence="10">
    <location>
        <begin position="45"/>
        <end position="56"/>
    </location>
</feature>
<evidence type="ECO:0000256" key="2">
    <source>
        <dbReference type="ARBA" id="ARBA00004604"/>
    </source>
</evidence>
<dbReference type="Pfam" id="PF06862">
    <property type="entry name" value="Utp25_C"/>
    <property type="match status" value="1"/>
</dbReference>
<evidence type="ECO:0000256" key="10">
    <source>
        <dbReference type="SAM" id="MobiDB-lite"/>
    </source>
</evidence>
<reference evidence="14" key="1">
    <citation type="submission" date="2018-06" db="EMBL/GenBank/DDBJ databases">
        <authorList>
            <person name="Guldener U."/>
        </authorList>
    </citation>
    <scope>NUCLEOTIDE SEQUENCE [LARGE SCALE GENOMIC DNA]</scope>
    <source>
        <strain evidence="14">UTAD17</strain>
    </source>
</reference>
<feature type="domain" description="UTP25 NTP hydrolase-like" evidence="12">
    <location>
        <begin position="277"/>
        <end position="558"/>
    </location>
</feature>
<feature type="compositionally biased region" description="Basic residues" evidence="10">
    <location>
        <begin position="455"/>
        <end position="465"/>
    </location>
</feature>
<feature type="compositionally biased region" description="Low complexity" evidence="10">
    <location>
        <begin position="26"/>
        <end position="37"/>
    </location>
</feature>
<keyword evidence="8 9" id="KW-0687">Ribonucleoprotein</keyword>
<feature type="compositionally biased region" description="Basic and acidic residues" evidence="10">
    <location>
        <begin position="141"/>
        <end position="151"/>
    </location>
</feature>